<keyword evidence="9" id="KW-1185">Reference proteome</keyword>
<dbReference type="RefSeq" id="WP_114591929.1">
    <property type="nucleotide sequence ID" value="NZ_CP031165.1"/>
</dbReference>
<organism evidence="8 9">
    <name type="scientific">Euzebya pacifica</name>
    <dbReference type="NCBI Taxonomy" id="1608957"/>
    <lineage>
        <taxon>Bacteria</taxon>
        <taxon>Bacillati</taxon>
        <taxon>Actinomycetota</taxon>
        <taxon>Nitriliruptoria</taxon>
        <taxon>Euzebyales</taxon>
    </lineage>
</organism>
<dbReference type="SUPFAM" id="SSF88723">
    <property type="entry name" value="PIN domain-like"/>
    <property type="match status" value="1"/>
</dbReference>
<comment type="function">
    <text evidence="5">5'-3' exonuclease acting preferentially on double-stranded DNA.</text>
</comment>
<evidence type="ECO:0000256" key="2">
    <source>
        <dbReference type="ARBA" id="ARBA00022801"/>
    </source>
</evidence>
<evidence type="ECO:0000256" key="1">
    <source>
        <dbReference type="ARBA" id="ARBA00022722"/>
    </source>
</evidence>
<evidence type="ECO:0000259" key="7">
    <source>
        <dbReference type="SMART" id="SM00475"/>
    </source>
</evidence>
<evidence type="ECO:0000256" key="6">
    <source>
        <dbReference type="ARBA" id="ARBA00050026"/>
    </source>
</evidence>
<accession>A0A346XYZ3</accession>
<dbReference type="SMART" id="SM00475">
    <property type="entry name" value="53EXOc"/>
    <property type="match status" value="1"/>
</dbReference>
<evidence type="ECO:0000313" key="9">
    <source>
        <dbReference type="Proteomes" id="UP000264006"/>
    </source>
</evidence>
<dbReference type="Gene3D" id="3.40.50.1010">
    <property type="entry name" value="5'-nuclease"/>
    <property type="match status" value="1"/>
</dbReference>
<dbReference type="GO" id="GO:0008409">
    <property type="term" value="F:5'-3' exonuclease activity"/>
    <property type="evidence" value="ECO:0007669"/>
    <property type="project" value="InterPro"/>
</dbReference>
<dbReference type="Pfam" id="PF02739">
    <property type="entry name" value="5_3_exonuc_N"/>
    <property type="match status" value="1"/>
</dbReference>
<keyword evidence="3 8" id="KW-0269">Exonuclease</keyword>
<dbReference type="Gene3D" id="1.10.150.20">
    <property type="entry name" value="5' to 3' exonuclease, C-terminal subdomain"/>
    <property type="match status" value="1"/>
</dbReference>
<dbReference type="OrthoDB" id="9806424at2"/>
<evidence type="ECO:0000256" key="3">
    <source>
        <dbReference type="ARBA" id="ARBA00022839"/>
    </source>
</evidence>
<keyword evidence="4" id="KW-0238">DNA-binding</keyword>
<dbReference type="GO" id="GO:0003677">
    <property type="term" value="F:DNA binding"/>
    <property type="evidence" value="ECO:0007669"/>
    <property type="project" value="UniProtKB-KW"/>
</dbReference>
<dbReference type="InterPro" id="IPR002421">
    <property type="entry name" value="5-3_exonuclease"/>
</dbReference>
<dbReference type="InterPro" id="IPR020046">
    <property type="entry name" value="5-3_exonucl_a-hlix_arch_N"/>
</dbReference>
<proteinExistence type="predicted"/>
<reference evidence="8 9" key="1">
    <citation type="submission" date="2018-09" db="EMBL/GenBank/DDBJ databases">
        <title>Complete genome sequence of Euzebya sp. DY32-46 isolated from seawater of Pacific Ocean.</title>
        <authorList>
            <person name="Xu L."/>
            <person name="Wu Y.-H."/>
            <person name="Xu X.-W."/>
        </authorList>
    </citation>
    <scope>NUCLEOTIDE SEQUENCE [LARGE SCALE GENOMIC DNA]</scope>
    <source>
        <strain evidence="8 9">DY32-46</strain>
    </source>
</reference>
<dbReference type="GO" id="GO:0017108">
    <property type="term" value="F:5'-flap endonuclease activity"/>
    <property type="evidence" value="ECO:0007669"/>
    <property type="project" value="InterPro"/>
</dbReference>
<dbReference type="SUPFAM" id="SSF47807">
    <property type="entry name" value="5' to 3' exonuclease, C-terminal subdomain"/>
    <property type="match status" value="1"/>
</dbReference>
<dbReference type="InterPro" id="IPR020045">
    <property type="entry name" value="DNA_polI_H3TH"/>
</dbReference>
<dbReference type="EMBL" id="CP031165">
    <property type="protein sequence ID" value="AXV07440.1"/>
    <property type="molecule type" value="Genomic_DNA"/>
</dbReference>
<feature type="domain" description="5'-3' exonuclease" evidence="7">
    <location>
        <begin position="1"/>
        <end position="264"/>
    </location>
</feature>
<dbReference type="InterPro" id="IPR038969">
    <property type="entry name" value="FEN"/>
</dbReference>
<keyword evidence="1" id="KW-0540">Nuclease</keyword>
<dbReference type="Proteomes" id="UP000264006">
    <property type="component" value="Chromosome"/>
</dbReference>
<dbReference type="KEGG" id="euz:DVS28_a2761"/>
<keyword evidence="2" id="KW-0378">Hydrolase</keyword>
<sequence length="301" mass="32228">MHVHLIDGTYELFRHHYSPRNNDPERGAIRGVLRSMVWLLEQGGPDGTPVTHVGVATDHVIESFRNALWPTYKSSAGMPPELTAQFHPLEDALRALGLTVWAMTDLEADDALATAAAQAAADDRVEQVVIATPDKDLGQCVVGDRVVQWDRMRGTVRDADGVFDKFGVPPAAIPDWLALVGDTADGFPGIPGFGAKTAATLLTRFGRIVDIPTDPTGWGKGVRGAARLAETLAERRAEAELFTTLATLVTDGDIGTTVDDLEWTGPTEDFAQLCTTLDADDLPERVAAVLEAPADPGDVAL</sequence>
<dbReference type="PANTHER" id="PTHR42646:SF2">
    <property type="entry name" value="5'-3' EXONUCLEASE FAMILY PROTEIN"/>
    <property type="match status" value="1"/>
</dbReference>
<name>A0A346XYZ3_9ACTN</name>
<evidence type="ECO:0000256" key="5">
    <source>
        <dbReference type="ARBA" id="ARBA00049957"/>
    </source>
</evidence>
<evidence type="ECO:0000256" key="4">
    <source>
        <dbReference type="ARBA" id="ARBA00023125"/>
    </source>
</evidence>
<dbReference type="AlphaFoldDB" id="A0A346XYZ3"/>
<dbReference type="Pfam" id="PF01367">
    <property type="entry name" value="5_3_exonuc"/>
    <property type="match status" value="1"/>
</dbReference>
<gene>
    <name evidence="8" type="ORF">DVS28_a2761</name>
</gene>
<dbReference type="InterPro" id="IPR029060">
    <property type="entry name" value="PIN-like_dom_sf"/>
</dbReference>
<dbReference type="SMART" id="SM00279">
    <property type="entry name" value="HhH2"/>
    <property type="match status" value="1"/>
</dbReference>
<evidence type="ECO:0000313" key="8">
    <source>
        <dbReference type="EMBL" id="AXV07440.1"/>
    </source>
</evidence>
<dbReference type="CDD" id="cd09898">
    <property type="entry name" value="H3TH_53EXO"/>
    <property type="match status" value="1"/>
</dbReference>
<dbReference type="InterPro" id="IPR008918">
    <property type="entry name" value="HhH2"/>
</dbReference>
<protein>
    <recommendedName>
        <fullName evidence="6">5'-3' exonuclease</fullName>
    </recommendedName>
</protein>
<dbReference type="PANTHER" id="PTHR42646">
    <property type="entry name" value="FLAP ENDONUCLEASE XNI"/>
    <property type="match status" value="1"/>
</dbReference>
<dbReference type="GO" id="GO:0033567">
    <property type="term" value="P:DNA replication, Okazaki fragment processing"/>
    <property type="evidence" value="ECO:0007669"/>
    <property type="project" value="InterPro"/>
</dbReference>
<dbReference type="InterPro" id="IPR036279">
    <property type="entry name" value="5-3_exonuclease_C_sf"/>
</dbReference>